<dbReference type="KEGG" id="ssai:N0B31_10500"/>
<keyword evidence="3" id="KW-1185">Reference proteome</keyword>
<sequence length="156" mass="17321">MADIHTSIDIDARPEAVWAVLTDTATYPEWNPHLVRVEGELAAGERLSLTVRQSGRENTLSVRVTEYDDPRRLEWVGRVVAPLVFEGTHAFELEPLDGGERTRLHNTEASRGLLVPLVVRSDAREAYEAMNAALKRRGEPGRGDSADARPAIVRVD</sequence>
<organism evidence="2 3">
    <name type="scientific">Salinirubellus salinus</name>
    <dbReference type="NCBI Taxonomy" id="1364945"/>
    <lineage>
        <taxon>Archaea</taxon>
        <taxon>Methanobacteriati</taxon>
        <taxon>Methanobacteriota</taxon>
        <taxon>Stenosarchaea group</taxon>
        <taxon>Halobacteria</taxon>
        <taxon>Halobacteriales</taxon>
        <taxon>Natronomonadaceae</taxon>
        <taxon>Salinirubellus</taxon>
    </lineage>
</organism>
<dbReference type="GeneID" id="74942856"/>
<protein>
    <submittedName>
        <fullName evidence="2">SRPBCC domain-containing protein</fullName>
    </submittedName>
</protein>
<evidence type="ECO:0000313" key="2">
    <source>
        <dbReference type="EMBL" id="UWM56705.1"/>
    </source>
</evidence>
<dbReference type="InterPro" id="IPR023393">
    <property type="entry name" value="START-like_dom_sf"/>
</dbReference>
<dbReference type="PANTHER" id="PTHR36166">
    <property type="entry name" value="CHROMOSOME 9, WHOLE GENOME SHOTGUN SEQUENCE"/>
    <property type="match status" value="1"/>
</dbReference>
<dbReference type="SUPFAM" id="SSF55961">
    <property type="entry name" value="Bet v1-like"/>
    <property type="match status" value="1"/>
</dbReference>
<dbReference type="EMBL" id="CP104003">
    <property type="protein sequence ID" value="UWM56705.1"/>
    <property type="molecule type" value="Genomic_DNA"/>
</dbReference>
<evidence type="ECO:0000313" key="3">
    <source>
        <dbReference type="Proteomes" id="UP001057580"/>
    </source>
</evidence>
<dbReference type="Proteomes" id="UP001057580">
    <property type="component" value="Chromosome"/>
</dbReference>
<dbReference type="Pfam" id="PF10604">
    <property type="entry name" value="Polyketide_cyc2"/>
    <property type="match status" value="1"/>
</dbReference>
<reference evidence="2" key="1">
    <citation type="submission" date="2022-09" db="EMBL/GenBank/DDBJ databases">
        <title>Diverse halophilic archaea isolated from saline environments.</title>
        <authorList>
            <person name="Cui H.-L."/>
        </authorList>
    </citation>
    <scope>NUCLEOTIDE SEQUENCE</scope>
    <source>
        <strain evidence="2">ZS-35-S2</strain>
    </source>
</reference>
<dbReference type="CDD" id="cd07822">
    <property type="entry name" value="SRPBCC_4"/>
    <property type="match status" value="1"/>
</dbReference>
<accession>A0A9E7R6B4</accession>
<dbReference type="AlphaFoldDB" id="A0A9E7R6B4"/>
<feature type="compositionally biased region" description="Basic and acidic residues" evidence="1">
    <location>
        <begin position="137"/>
        <end position="147"/>
    </location>
</feature>
<evidence type="ECO:0000256" key="1">
    <source>
        <dbReference type="SAM" id="MobiDB-lite"/>
    </source>
</evidence>
<dbReference type="Gene3D" id="3.30.530.20">
    <property type="match status" value="1"/>
</dbReference>
<dbReference type="PANTHER" id="PTHR36166:SF1">
    <property type="entry name" value="SRPBCC DOMAIN-CONTAINING PROTEIN"/>
    <property type="match status" value="1"/>
</dbReference>
<name>A0A9E7R6B4_9EURY</name>
<gene>
    <name evidence="2" type="ORF">N0B31_10500</name>
</gene>
<proteinExistence type="predicted"/>
<dbReference type="InterPro" id="IPR019587">
    <property type="entry name" value="Polyketide_cyclase/dehydratase"/>
</dbReference>
<dbReference type="RefSeq" id="WP_260643819.1">
    <property type="nucleotide sequence ID" value="NZ_CP104003.1"/>
</dbReference>
<feature type="region of interest" description="Disordered" evidence="1">
    <location>
        <begin position="137"/>
        <end position="156"/>
    </location>
</feature>